<proteinExistence type="predicted"/>
<evidence type="ECO:0000313" key="1">
    <source>
        <dbReference type="EMBL" id="KAL1507528.1"/>
    </source>
</evidence>
<name>A0AB34IWU6_PRYPA</name>
<organism evidence="1 2">
    <name type="scientific">Prymnesium parvum</name>
    <name type="common">Toxic golden alga</name>
    <dbReference type="NCBI Taxonomy" id="97485"/>
    <lineage>
        <taxon>Eukaryota</taxon>
        <taxon>Haptista</taxon>
        <taxon>Haptophyta</taxon>
        <taxon>Prymnesiophyceae</taxon>
        <taxon>Prymnesiales</taxon>
        <taxon>Prymnesiaceae</taxon>
        <taxon>Prymnesium</taxon>
    </lineage>
</organism>
<reference evidence="1 2" key="1">
    <citation type="journal article" date="2024" name="Science">
        <title>Giant polyketide synthase enzymes in the biosynthesis of giant marine polyether toxins.</title>
        <authorList>
            <person name="Fallon T.R."/>
            <person name="Shende V.V."/>
            <person name="Wierzbicki I.H."/>
            <person name="Pendleton A.L."/>
            <person name="Watervoot N.F."/>
            <person name="Auber R.P."/>
            <person name="Gonzalez D.J."/>
            <person name="Wisecaver J.H."/>
            <person name="Moore B.S."/>
        </authorList>
    </citation>
    <scope>NUCLEOTIDE SEQUENCE [LARGE SCALE GENOMIC DNA]</scope>
    <source>
        <strain evidence="1 2">12B1</strain>
    </source>
</reference>
<comment type="caution">
    <text evidence="1">The sequence shown here is derived from an EMBL/GenBank/DDBJ whole genome shotgun (WGS) entry which is preliminary data.</text>
</comment>
<sequence length="145" mass="15945">MLLQTTRYLNVLELNRPFFSDLRADQTHVQQLPWCAASRAPALDEASAPGCVYEPFTSCAAEESTVLSCAETNPKWSALSRQANSVRIGKFGRAASSKEMTCYGPHTPALRPFHAMEVFGSTHNCCNSSFDYALKSTHALLLTAR</sequence>
<accession>A0AB34IWU6</accession>
<protein>
    <submittedName>
        <fullName evidence="1">Uncharacterized protein</fullName>
    </submittedName>
</protein>
<dbReference type="AlphaFoldDB" id="A0AB34IWU6"/>
<gene>
    <name evidence="1" type="ORF">AB1Y20_007152</name>
</gene>
<keyword evidence="2" id="KW-1185">Reference proteome</keyword>
<evidence type="ECO:0000313" key="2">
    <source>
        <dbReference type="Proteomes" id="UP001515480"/>
    </source>
</evidence>
<dbReference type="Proteomes" id="UP001515480">
    <property type="component" value="Unassembled WGS sequence"/>
</dbReference>
<dbReference type="EMBL" id="JBGBPQ010000017">
    <property type="protein sequence ID" value="KAL1507528.1"/>
    <property type="molecule type" value="Genomic_DNA"/>
</dbReference>